<evidence type="ECO:0000256" key="1">
    <source>
        <dbReference type="SAM" id="Phobius"/>
    </source>
</evidence>
<evidence type="ECO:0000313" key="2">
    <source>
        <dbReference type="EMBL" id="KFH11482.1"/>
    </source>
</evidence>
<sequence length="348" mass="38369">RCSTEVSQRQRTRLSSLSFTRSGFAAFYPQKDTRTAARKGGIFVGENGKRVKRFAVFVANVEAAPASLDISTTWKKVAREKLATVLNAATEETRESFFRRLSKGFSRSFFTAASVSLAVAAKPFQSPSARLLLFFSSLRTRSSLPVVSCVCFCPILCSSLGSSFSTCSLLSLFLFLWLPSLPVFSACLLSLFLLAVRRSSSRRFFSSLLLPSFVLFCVCSSRLIFSFCFFLTFFSFSFPLCIPSLLPLRCYLLPTLSSSVVLPVRRPLCEAVASVEAARNPWTSSSCIWTHVDSGRMREEEKAGKPCGARRALHVRSTISPQATRPALSFCLKLCSSFLAASLIGTRP</sequence>
<protein>
    <submittedName>
        <fullName evidence="2">Putative transmembrane protein</fullName>
    </submittedName>
</protein>
<keyword evidence="1" id="KW-1133">Transmembrane helix</keyword>
<feature type="transmembrane region" description="Helical" evidence="1">
    <location>
        <begin position="144"/>
        <end position="164"/>
    </location>
</feature>
<organism evidence="2 3">
    <name type="scientific">Toxoplasma gondii MAS</name>
    <dbReference type="NCBI Taxonomy" id="943118"/>
    <lineage>
        <taxon>Eukaryota</taxon>
        <taxon>Sar</taxon>
        <taxon>Alveolata</taxon>
        <taxon>Apicomplexa</taxon>
        <taxon>Conoidasida</taxon>
        <taxon>Coccidia</taxon>
        <taxon>Eucoccidiorida</taxon>
        <taxon>Eimeriorina</taxon>
        <taxon>Sarcocystidae</taxon>
        <taxon>Toxoplasma</taxon>
    </lineage>
</organism>
<keyword evidence="1" id="KW-0472">Membrane</keyword>
<dbReference type="VEuPathDB" id="ToxoDB:TGMAS_319500"/>
<dbReference type="Proteomes" id="UP000028821">
    <property type="component" value="Unassembled WGS sequence"/>
</dbReference>
<feature type="non-terminal residue" evidence="2">
    <location>
        <position position="1"/>
    </location>
</feature>
<gene>
    <name evidence="2" type="ORF">TGMAS_319500</name>
</gene>
<proteinExistence type="predicted"/>
<name>A0A086QFV0_TOXGO</name>
<keyword evidence="1 2" id="KW-0812">Transmembrane</keyword>
<reference evidence="2 3" key="1">
    <citation type="submission" date="2014-04" db="EMBL/GenBank/DDBJ databases">
        <authorList>
            <person name="Sibley D."/>
            <person name="Venepally P."/>
            <person name="Karamycheva S."/>
            <person name="Hadjithomas M."/>
            <person name="Khan A."/>
            <person name="Brunk B."/>
            <person name="Roos D."/>
            <person name="Caler E."/>
            <person name="Lorenzi H."/>
        </authorList>
    </citation>
    <scope>NUCLEOTIDE SEQUENCE [LARGE SCALE GENOMIC DNA]</scope>
    <source>
        <strain evidence="2 3">MAS</strain>
    </source>
</reference>
<evidence type="ECO:0000313" key="3">
    <source>
        <dbReference type="Proteomes" id="UP000028821"/>
    </source>
</evidence>
<comment type="caution">
    <text evidence="2">The sequence shown here is derived from an EMBL/GenBank/DDBJ whole genome shotgun (WGS) entry which is preliminary data.</text>
</comment>
<accession>A0A086QFV0</accession>
<feature type="transmembrane region" description="Helical" evidence="1">
    <location>
        <begin position="208"/>
        <end position="236"/>
    </location>
</feature>
<feature type="transmembrane region" description="Helical" evidence="1">
    <location>
        <begin position="170"/>
        <end position="196"/>
    </location>
</feature>
<dbReference type="EMBL" id="AEXC02001639">
    <property type="protein sequence ID" value="KFH11482.1"/>
    <property type="molecule type" value="Genomic_DNA"/>
</dbReference>
<dbReference type="AlphaFoldDB" id="A0A086QFV0"/>